<feature type="region of interest" description="Disordered" evidence="1">
    <location>
        <begin position="215"/>
        <end position="244"/>
    </location>
</feature>
<feature type="compositionally biased region" description="Pro residues" evidence="1">
    <location>
        <begin position="489"/>
        <end position="500"/>
    </location>
</feature>
<feature type="region of interest" description="Disordered" evidence="1">
    <location>
        <begin position="106"/>
        <end position="129"/>
    </location>
</feature>
<accession>A0A4P9W4H0</accession>
<gene>
    <name evidence="2" type="ORF">BDK51DRAFT_42526</name>
</gene>
<feature type="region of interest" description="Disordered" evidence="1">
    <location>
        <begin position="439"/>
        <end position="556"/>
    </location>
</feature>
<feature type="compositionally biased region" description="Low complexity" evidence="1">
    <location>
        <begin position="539"/>
        <end position="556"/>
    </location>
</feature>
<evidence type="ECO:0000256" key="1">
    <source>
        <dbReference type="SAM" id="MobiDB-lite"/>
    </source>
</evidence>
<evidence type="ECO:0000313" key="3">
    <source>
        <dbReference type="Proteomes" id="UP000269721"/>
    </source>
</evidence>
<dbReference type="EMBL" id="KZ997684">
    <property type="protein sequence ID" value="RKO87094.1"/>
    <property type="molecule type" value="Genomic_DNA"/>
</dbReference>
<sequence>MDPQQPQSYYAQQLQQQALLSLQLQRNQQHNQQLQPQQQQQPGFDPYGQQHLQQQQRQPQQTFEPYRQQQLALQQQQQQQLALRLQQQQQQQAQSSQILQTAFDQTNAHSAQTAPSSVYPPAAAVPNSSQYSPYAATSAAAASLQQPTQQQQQQQNSYFLQSSLSQAIPQQQQQQQQQRAFAGASYQPSATPYVAAQPQQRPFDSRDWIAQQAGGNRSALDTPLSYGLAGGSTDPQGAAGITPAMQQQQKQQYLNLKMQYAQQQQILQQQQQLKQQQLKQQHQHLQQNHHPPQHQHSHSQQDFPHQQQQDLSARTHQPDIPYSALTANSLKAPTTPEKPKRKYVRKNAVSTTPTGSNSPSVTPAAAPHATVAATQPAVSAPPFASHLDAAAARPNPSAYLSNLPQTLAKSTAGLPQFAAPPQGAYRGVGGIPGAGGMGATAGVGPPGGAGGLPPPRQQMSPVLGARDGFQRWEGTRGLVAGGRFLDLPPNSPNPPPPPLPTSYYTPQSTYNSPTQAQAQAQAQSVFEALNTPTRRISHPDPASPANRPAAARPDPE</sequence>
<proteinExistence type="predicted"/>
<feature type="compositionally biased region" description="Polar residues" evidence="1">
    <location>
        <begin position="348"/>
        <end position="360"/>
    </location>
</feature>
<feature type="compositionally biased region" description="Low complexity" evidence="1">
    <location>
        <begin position="275"/>
        <end position="290"/>
    </location>
</feature>
<feature type="compositionally biased region" description="Gly residues" evidence="1">
    <location>
        <begin position="439"/>
        <end position="451"/>
    </location>
</feature>
<feature type="region of interest" description="Disordered" evidence="1">
    <location>
        <begin position="25"/>
        <end position="69"/>
    </location>
</feature>
<keyword evidence="3" id="KW-1185">Reference proteome</keyword>
<protein>
    <submittedName>
        <fullName evidence="2">Uncharacterized protein</fullName>
    </submittedName>
</protein>
<feature type="region of interest" description="Disordered" evidence="1">
    <location>
        <begin position="275"/>
        <end position="369"/>
    </location>
</feature>
<feature type="compositionally biased region" description="Low complexity" evidence="1">
    <location>
        <begin position="298"/>
        <end position="311"/>
    </location>
</feature>
<feature type="non-terminal residue" evidence="2">
    <location>
        <position position="556"/>
    </location>
</feature>
<feature type="compositionally biased region" description="Low complexity" evidence="1">
    <location>
        <begin position="501"/>
        <end position="523"/>
    </location>
</feature>
<reference evidence="3" key="1">
    <citation type="journal article" date="2018" name="Nat. Microbiol.">
        <title>Leveraging single-cell genomics to expand the fungal tree of life.</title>
        <authorList>
            <person name="Ahrendt S.R."/>
            <person name="Quandt C.A."/>
            <person name="Ciobanu D."/>
            <person name="Clum A."/>
            <person name="Salamov A."/>
            <person name="Andreopoulos B."/>
            <person name="Cheng J.F."/>
            <person name="Woyke T."/>
            <person name="Pelin A."/>
            <person name="Henrissat B."/>
            <person name="Reynolds N.K."/>
            <person name="Benny G.L."/>
            <person name="Smith M.E."/>
            <person name="James T.Y."/>
            <person name="Grigoriev I.V."/>
        </authorList>
    </citation>
    <scope>NUCLEOTIDE SEQUENCE [LARGE SCALE GENOMIC DNA]</scope>
</reference>
<evidence type="ECO:0000313" key="2">
    <source>
        <dbReference type="EMBL" id="RKO87094.1"/>
    </source>
</evidence>
<feature type="compositionally biased region" description="Low complexity" evidence="1">
    <location>
        <begin position="114"/>
        <end position="129"/>
    </location>
</feature>
<dbReference type="AlphaFoldDB" id="A0A4P9W4H0"/>
<organism evidence="2 3">
    <name type="scientific">Blyttiomyces helicus</name>
    <dbReference type="NCBI Taxonomy" id="388810"/>
    <lineage>
        <taxon>Eukaryota</taxon>
        <taxon>Fungi</taxon>
        <taxon>Fungi incertae sedis</taxon>
        <taxon>Chytridiomycota</taxon>
        <taxon>Chytridiomycota incertae sedis</taxon>
        <taxon>Chytridiomycetes</taxon>
        <taxon>Chytridiomycetes incertae sedis</taxon>
        <taxon>Blyttiomyces</taxon>
    </lineage>
</organism>
<name>A0A4P9W4H0_9FUNG</name>
<feature type="compositionally biased region" description="Low complexity" evidence="1">
    <location>
        <begin position="25"/>
        <end position="41"/>
    </location>
</feature>
<feature type="compositionally biased region" description="Low complexity" evidence="1">
    <location>
        <begin position="49"/>
        <end position="69"/>
    </location>
</feature>
<dbReference type="Proteomes" id="UP000269721">
    <property type="component" value="Unassembled WGS sequence"/>
</dbReference>